<evidence type="ECO:0000313" key="19">
    <source>
        <dbReference type="Proteomes" id="UP000255169"/>
    </source>
</evidence>
<feature type="coiled-coil region" evidence="13">
    <location>
        <begin position="889"/>
        <end position="952"/>
    </location>
</feature>
<reference evidence="18 19" key="2">
    <citation type="submission" date="2018-06" db="EMBL/GenBank/DDBJ databases">
        <authorList>
            <consortium name="Pathogen Informatics"/>
            <person name="Doyle S."/>
        </authorList>
    </citation>
    <scope>NUCLEOTIDE SEQUENCE [LARGE SCALE GENOMIC DNA]</scope>
    <source>
        <strain evidence="18 19">NCTC10476</strain>
    </source>
</reference>
<evidence type="ECO:0000256" key="11">
    <source>
        <dbReference type="ARBA" id="ARBA00055630"/>
    </source>
</evidence>
<proteinExistence type="inferred from homology"/>
<dbReference type="eggNOG" id="COG0525">
    <property type="taxonomic scope" value="Bacteria"/>
</dbReference>
<dbReference type="RefSeq" id="WP_004720449.1">
    <property type="nucleotide sequence ID" value="NZ_CABIHR010000026.1"/>
</dbReference>
<dbReference type="PANTHER" id="PTHR11946">
    <property type="entry name" value="VALYL-TRNA SYNTHETASES"/>
    <property type="match status" value="1"/>
</dbReference>
<feature type="domain" description="Valyl-tRNA synthetase tRNA-binding arm" evidence="16">
    <location>
        <begin position="893"/>
        <end position="951"/>
    </location>
</feature>
<dbReference type="PROSITE" id="PS00178">
    <property type="entry name" value="AA_TRNA_LIGASE_I"/>
    <property type="match status" value="1"/>
</dbReference>
<dbReference type="NCBIfam" id="TIGR00422">
    <property type="entry name" value="valS"/>
    <property type="match status" value="1"/>
</dbReference>
<dbReference type="SUPFAM" id="SSF46589">
    <property type="entry name" value="tRNA-binding arm"/>
    <property type="match status" value="1"/>
</dbReference>
<dbReference type="Gene3D" id="1.10.730.10">
    <property type="entry name" value="Isoleucyl-tRNA Synthetase, Domain 1"/>
    <property type="match status" value="1"/>
</dbReference>
<evidence type="ECO:0000259" key="14">
    <source>
        <dbReference type="Pfam" id="PF00133"/>
    </source>
</evidence>
<dbReference type="AlphaFoldDB" id="A0A085U966"/>
<dbReference type="SUPFAM" id="SSF47323">
    <property type="entry name" value="Anticodon-binding domain of a subclass of class I aminoacyl-tRNA synthetases"/>
    <property type="match status" value="1"/>
</dbReference>
<dbReference type="GO" id="GO:0005524">
    <property type="term" value="F:ATP binding"/>
    <property type="evidence" value="ECO:0007669"/>
    <property type="project" value="UniProtKB-UniRule"/>
</dbReference>
<comment type="subunit">
    <text evidence="2 13">Monomer.</text>
</comment>
<comment type="similarity">
    <text evidence="12 13">Belongs to the class-I aminoacyl-tRNA synthetase family. ValS type 1 subfamily.</text>
</comment>
<dbReference type="CDD" id="cd00817">
    <property type="entry name" value="ValRS_core"/>
    <property type="match status" value="1"/>
</dbReference>
<dbReference type="InterPro" id="IPR002303">
    <property type="entry name" value="Valyl-tRNA_ligase"/>
</dbReference>
<dbReference type="InterPro" id="IPR019499">
    <property type="entry name" value="Val-tRNA_synth_tRNA-bd"/>
</dbReference>
<dbReference type="FunFam" id="3.40.50.620:FF:000146">
    <property type="entry name" value="Valine--tRNA ligase"/>
    <property type="match status" value="1"/>
</dbReference>
<dbReference type="InterPro" id="IPR013155">
    <property type="entry name" value="M/V/L/I-tRNA-synth_anticd-bd"/>
</dbReference>
<dbReference type="FunFam" id="3.90.740.10:FF:000004">
    <property type="entry name" value="Valine--tRNA ligase"/>
    <property type="match status" value="1"/>
</dbReference>
<dbReference type="EMBL" id="UHJG01000001">
    <property type="protein sequence ID" value="SUQ00334.1"/>
    <property type="molecule type" value="Genomic_DNA"/>
</dbReference>
<dbReference type="InterPro" id="IPR001412">
    <property type="entry name" value="aa-tRNA-synth_I_CS"/>
</dbReference>
<dbReference type="InterPro" id="IPR009080">
    <property type="entry name" value="tRNAsynth_Ia_anticodon-bd"/>
</dbReference>
<keyword evidence="6 13" id="KW-0067">ATP-binding</keyword>
<dbReference type="InterPro" id="IPR033705">
    <property type="entry name" value="Anticodon_Ia_Val"/>
</dbReference>
<dbReference type="PANTHER" id="PTHR11946:SF93">
    <property type="entry name" value="VALINE--TRNA LIGASE, CHLOROPLASTIC_MITOCHONDRIAL 2"/>
    <property type="match status" value="1"/>
</dbReference>
<protein>
    <recommendedName>
        <fullName evidence="13">Valine--tRNA ligase</fullName>
        <ecNumber evidence="13">6.1.1.9</ecNumber>
    </recommendedName>
    <alternativeName>
        <fullName evidence="13">Valyl-tRNA synthetase</fullName>
        <shortName evidence="13">ValRS</shortName>
    </alternativeName>
</protein>
<comment type="catalytic activity">
    <reaction evidence="10 13">
        <text>tRNA(Val) + L-valine + ATP = L-valyl-tRNA(Val) + AMP + diphosphate</text>
        <dbReference type="Rhea" id="RHEA:10704"/>
        <dbReference type="Rhea" id="RHEA-COMP:9672"/>
        <dbReference type="Rhea" id="RHEA-COMP:9708"/>
        <dbReference type="ChEBI" id="CHEBI:30616"/>
        <dbReference type="ChEBI" id="CHEBI:33019"/>
        <dbReference type="ChEBI" id="CHEBI:57762"/>
        <dbReference type="ChEBI" id="CHEBI:78442"/>
        <dbReference type="ChEBI" id="CHEBI:78537"/>
        <dbReference type="ChEBI" id="CHEBI:456215"/>
        <dbReference type="EC" id="6.1.1.9"/>
    </reaction>
</comment>
<dbReference type="InterPro" id="IPR009008">
    <property type="entry name" value="Val/Leu/Ile-tRNA-synth_edit"/>
</dbReference>
<evidence type="ECO:0000256" key="3">
    <source>
        <dbReference type="ARBA" id="ARBA00022490"/>
    </source>
</evidence>
<reference evidence="17" key="1">
    <citation type="journal article" date="2015" name="Genome Announc.">
        <title>Complete Genome Sequence of Yersinia ruckeri Strain CSF007-82, Etiologic Agent of Red Mouth Disease in Salmonid Fish.</title>
        <authorList>
            <person name="Nelson M.C."/>
            <person name="LaPatra S.E."/>
            <person name="Welch T.J."/>
            <person name="Graf J."/>
        </authorList>
    </citation>
    <scope>NUCLEOTIDE SEQUENCE</scope>
    <source>
        <strain evidence="17">CSF007-82</strain>
    </source>
</reference>
<comment type="subcellular location">
    <subcellularLocation>
        <location evidence="1 13">Cytoplasm</location>
    </subcellularLocation>
</comment>
<dbReference type="KEGG" id="yrb:UGYR_12235"/>
<dbReference type="Pfam" id="PF00133">
    <property type="entry name" value="tRNA-synt_1"/>
    <property type="match status" value="1"/>
</dbReference>
<dbReference type="Gene3D" id="3.90.740.10">
    <property type="entry name" value="Valyl/Leucyl/Isoleucyl-tRNA synthetase, editing domain"/>
    <property type="match status" value="2"/>
</dbReference>
<keyword evidence="8 13" id="KW-0175">Coiled coil</keyword>
<evidence type="ECO:0000256" key="12">
    <source>
        <dbReference type="ARBA" id="ARBA00060830"/>
    </source>
</evidence>
<dbReference type="Gene3D" id="1.10.287.380">
    <property type="entry name" value="Valyl-tRNA synthetase, C-terminal domain"/>
    <property type="match status" value="1"/>
</dbReference>
<dbReference type="InterPro" id="IPR037118">
    <property type="entry name" value="Val-tRNA_synth_C_sf"/>
</dbReference>
<dbReference type="InterPro" id="IPR002300">
    <property type="entry name" value="aa-tRNA-synth_Ia"/>
</dbReference>
<dbReference type="STRING" id="29486.UGYR_12235"/>
<dbReference type="PRINTS" id="PR00986">
    <property type="entry name" value="TRNASYNTHVAL"/>
</dbReference>
<dbReference type="InterPro" id="IPR014729">
    <property type="entry name" value="Rossmann-like_a/b/a_fold"/>
</dbReference>
<comment type="function">
    <text evidence="11 13">Catalyzes the attachment of valine to tRNA(Val). As ValRS can inadvertently accommodate and process structurally similar amino acids such as threonine, to avoid such errors, it has a 'posttransfer' editing activity that hydrolyzes mischarged Thr-tRNA(Val) in a tRNA-dependent manner.</text>
</comment>
<dbReference type="SUPFAM" id="SSF50677">
    <property type="entry name" value="ValRS/IleRS/LeuRS editing domain"/>
    <property type="match status" value="1"/>
</dbReference>
<evidence type="ECO:0000256" key="13">
    <source>
        <dbReference type="HAMAP-Rule" id="MF_02004"/>
    </source>
</evidence>
<evidence type="ECO:0000256" key="9">
    <source>
        <dbReference type="ARBA" id="ARBA00023146"/>
    </source>
</evidence>
<dbReference type="FunFam" id="1.10.730.10:FF:000007">
    <property type="entry name" value="Valine--tRNA ligase"/>
    <property type="match status" value="1"/>
</dbReference>
<evidence type="ECO:0000313" key="18">
    <source>
        <dbReference type="EMBL" id="SUQ00334.1"/>
    </source>
</evidence>
<dbReference type="GO" id="GO:0002161">
    <property type="term" value="F:aminoacyl-tRNA deacylase activity"/>
    <property type="evidence" value="ECO:0007669"/>
    <property type="project" value="InterPro"/>
</dbReference>
<feature type="short sequence motif" description="'KMSKS' region" evidence="13">
    <location>
        <begin position="561"/>
        <end position="565"/>
    </location>
</feature>
<dbReference type="OrthoDB" id="9810365at2"/>
<keyword evidence="3 13" id="KW-0963">Cytoplasm</keyword>
<dbReference type="HAMAP" id="MF_02004">
    <property type="entry name" value="Val_tRNA_synth_type1"/>
    <property type="match status" value="1"/>
</dbReference>
<feature type="domain" description="Aminoacyl-tRNA synthetase class Ia" evidence="14">
    <location>
        <begin position="21"/>
        <end position="638"/>
    </location>
</feature>
<dbReference type="SUPFAM" id="SSF52374">
    <property type="entry name" value="Nucleotidylyl transferase"/>
    <property type="match status" value="1"/>
</dbReference>
<evidence type="ECO:0000256" key="2">
    <source>
        <dbReference type="ARBA" id="ARBA00011245"/>
    </source>
</evidence>
<evidence type="ECO:0000256" key="4">
    <source>
        <dbReference type="ARBA" id="ARBA00022598"/>
    </source>
</evidence>
<comment type="domain">
    <text evidence="13">ValRS has two distinct active sites: one for aminoacylation and one for editing. The misactivated threonine is translocated from the active site to the editing site.</text>
</comment>
<dbReference type="EC" id="6.1.1.9" evidence="13"/>
<keyword evidence="4 13" id="KW-0436">Ligase</keyword>
<keyword evidence="9 13" id="KW-0030">Aminoacyl-tRNA synthetase</keyword>
<evidence type="ECO:0000313" key="17">
    <source>
        <dbReference type="EMBL" id="CEK26269.1"/>
    </source>
</evidence>
<evidence type="ECO:0000256" key="1">
    <source>
        <dbReference type="ARBA" id="ARBA00004496"/>
    </source>
</evidence>
<dbReference type="FunFam" id="3.90.740.10:FF:000003">
    <property type="entry name" value="Valine--tRNA ligase"/>
    <property type="match status" value="1"/>
</dbReference>
<evidence type="ECO:0000256" key="5">
    <source>
        <dbReference type="ARBA" id="ARBA00022741"/>
    </source>
</evidence>
<keyword evidence="19" id="KW-1185">Reference proteome</keyword>
<comment type="domain">
    <text evidence="13">The C-terminal coiled-coil domain is crucial for aminoacylation activity.</text>
</comment>
<dbReference type="Pfam" id="PF08264">
    <property type="entry name" value="Anticodon_1"/>
    <property type="match status" value="1"/>
</dbReference>
<dbReference type="InterPro" id="IPR010978">
    <property type="entry name" value="tRNA-bd_arm"/>
</dbReference>
<name>A0A085U966_YERRU</name>
<dbReference type="GO" id="GO:0006438">
    <property type="term" value="P:valyl-tRNA aminoacylation"/>
    <property type="evidence" value="ECO:0007669"/>
    <property type="project" value="UniProtKB-UniRule"/>
</dbReference>
<dbReference type="FunFam" id="3.40.50.620:FF:000032">
    <property type="entry name" value="Valine--tRNA ligase"/>
    <property type="match status" value="1"/>
</dbReference>
<feature type="binding site" evidence="13">
    <location>
        <position position="564"/>
    </location>
    <ligand>
        <name>ATP</name>
        <dbReference type="ChEBI" id="CHEBI:30616"/>
    </ligand>
</feature>
<organism evidence="17">
    <name type="scientific">Yersinia ruckeri</name>
    <dbReference type="NCBI Taxonomy" id="29486"/>
    <lineage>
        <taxon>Bacteria</taxon>
        <taxon>Pseudomonadati</taxon>
        <taxon>Pseudomonadota</taxon>
        <taxon>Gammaproteobacteria</taxon>
        <taxon>Enterobacterales</taxon>
        <taxon>Yersiniaceae</taxon>
        <taxon>Yersinia</taxon>
    </lineage>
</organism>
<evidence type="ECO:0000256" key="7">
    <source>
        <dbReference type="ARBA" id="ARBA00022917"/>
    </source>
</evidence>
<dbReference type="Gene3D" id="3.40.50.620">
    <property type="entry name" value="HUPs"/>
    <property type="match status" value="2"/>
</dbReference>
<dbReference type="NCBIfam" id="NF004349">
    <property type="entry name" value="PRK05729.1"/>
    <property type="match status" value="1"/>
</dbReference>
<feature type="domain" description="Methionyl/Valyl/Leucyl/Isoleucyl-tRNA synthetase anticodon-binding" evidence="15">
    <location>
        <begin position="681"/>
        <end position="832"/>
    </location>
</feature>
<dbReference type="PATRIC" id="fig|29486.44.peg.810"/>
<evidence type="ECO:0000256" key="10">
    <source>
        <dbReference type="ARBA" id="ARBA00047552"/>
    </source>
</evidence>
<evidence type="ECO:0000259" key="16">
    <source>
        <dbReference type="Pfam" id="PF10458"/>
    </source>
</evidence>
<dbReference type="FunFam" id="1.10.287.380:FF:000001">
    <property type="entry name" value="Valine--tRNA ligase"/>
    <property type="match status" value="1"/>
</dbReference>
<feature type="short sequence motif" description="'HIGH' region" evidence="13">
    <location>
        <begin position="49"/>
        <end position="59"/>
    </location>
</feature>
<evidence type="ECO:0000259" key="15">
    <source>
        <dbReference type="Pfam" id="PF08264"/>
    </source>
</evidence>
<gene>
    <name evidence="13 18" type="primary">valS</name>
    <name evidence="17" type="ORF">CSF007_2430</name>
    <name evidence="18" type="ORF">NCTC10476_01617</name>
</gene>
<dbReference type="Proteomes" id="UP000255169">
    <property type="component" value="Unassembled WGS sequence"/>
</dbReference>
<keyword evidence="5 13" id="KW-0547">Nucleotide-binding</keyword>
<dbReference type="GO" id="GO:0004832">
    <property type="term" value="F:valine-tRNA ligase activity"/>
    <property type="evidence" value="ECO:0007669"/>
    <property type="project" value="UniProtKB-UniRule"/>
</dbReference>
<accession>A0A085U966</accession>
<sequence length="958" mass="108731">MEKTNNSLDKTYSPLEIEQPLYEHWEKQGYFKPNGDTSKESYCIMIPPPNVTGSLHMGHAFQQTIMDTLIRYQRMQGKNTLWQAGTDHAGIATQMVVERKIAAEEGKTRHDYGRDAFIDKIWQWKGESGGTITRQMRRLGNSVDWERERFTMDDGLSNAVKEVFVRLHKEDLIYRGKRLVNWDPKLRTAISDLEVENRESKGSMWHLRYPLADGAKTAEGKDYLVVATTRPETVLGDTGVAVNPEDPRYKDLIGKEVILPLVGRRIPILGDEHADMEKGTGCVKITPAHDFNDYEVGKRHALPMINILTFDGDIRSEAEVFDTHGEATEVCSGAIPAQFQGLERFAARKAVVAEFEALGLLEAIKPHDLTVPYGDRGGVVIEPMLTDQWYVRTAPLAKVAIEAVENGEIQFVPKQYENMYYSWMRDIQDWCISRQLWWGHRIPAWYDEAGKVYVGRDEAEVRRENHLAADVALRQDEDVLDTWFSSGLWTFSTLGWPEQTEALKTFHPTSVVVSGFDIIFFWIARMIMLTMHFMKDENGKPQVPFKTVYMTGLIRDDEGQKMSKSKGNVIDPLDMVDGISLEDLLEKRTGNMMQPQLAEKIRKRTEKQFPNGIEPHGTDALRFTLAALASTGRDINWDMKRLEGYRNFCNKLWNASRFVLMNTEDQDCGQNGGEMVLSLADRWILAEFNQTVKAYREALDTYRFDLAAGILYEFTWNQFCDWYLELTKPVMNNGSEAELRGTRNTLINVLEALLRLAHPIIPYITETIWQRVKSLKGITADTIMLQPFPEYNASQVDEKALSDLEWIKQTIIAVRNIRAEMNIAPGKPLEVLLRSANAEAQRRVLENQSFIQSLARLSSITVLPEGEKGPLSVTKLVEGAEVLIPMAGLIDKASELDRLAKEVAKLDAEIERIEGKLSNEGFVARAPEAVVAKERERMAACAEAKVKLIEQQATIAAL</sequence>
<dbReference type="Pfam" id="PF10458">
    <property type="entry name" value="Val_tRNA-synt_C"/>
    <property type="match status" value="1"/>
</dbReference>
<dbReference type="GO" id="GO:0005829">
    <property type="term" value="C:cytosol"/>
    <property type="evidence" value="ECO:0007669"/>
    <property type="project" value="TreeGrafter"/>
</dbReference>
<dbReference type="EMBL" id="LN681231">
    <property type="protein sequence ID" value="CEK26269.1"/>
    <property type="molecule type" value="Genomic_DNA"/>
</dbReference>
<dbReference type="CDD" id="cd07962">
    <property type="entry name" value="Anticodon_Ia_Val"/>
    <property type="match status" value="1"/>
</dbReference>
<evidence type="ECO:0000256" key="6">
    <source>
        <dbReference type="ARBA" id="ARBA00022840"/>
    </source>
</evidence>
<keyword evidence="7 13" id="KW-0648">Protein biosynthesis</keyword>
<dbReference type="GeneID" id="66878257"/>
<evidence type="ECO:0000256" key="8">
    <source>
        <dbReference type="ARBA" id="ARBA00023054"/>
    </source>
</evidence>